<evidence type="ECO:0000313" key="3">
    <source>
        <dbReference type="EMBL" id="EXX67423.1"/>
    </source>
</evidence>
<feature type="transmembrane region" description="Helical" evidence="2">
    <location>
        <begin position="889"/>
        <end position="908"/>
    </location>
</feature>
<sequence>MSKTYDVAIPVKDNKIATNENETDKNSMFGKPHTDKPHNGFPITKMEISPNGKYLVTYSEENHLIVGWNVEDIDEGPLKPDIAMTVDEATKEPEVTVKQICVSDDKKLAYIYVYKCWNRLKIVDMSNKIQEIELYDKEKEREDGEEIYPNYCTFDLKNRFILYGNICKNDKIEKLGWFIWIYSTQTTQTKDKKWIWTCEVLHNISKKFELSGTLKDNFYLLSNNSIYECNITTHKILNIKRVTKVEAMRSIFINDKVKADDIKIKSNEKFICLKFEDKIIVYSIELEIPIATLDVHNDIQLYNFMDSGLCSLLPSFSSLFDYTTSNGIWDSVMKSCWKKCLSRLKKDKEDNQLPNNIQIKECLATQYAFGILDGHVWKFKFEEKVEENFDELLLSNENSNVPITENLDENDKIIHNECDDSKKIDKKTYEHLNLHLFNPYMGAIHELFQAVKYDKEIDADNKEIDTEDKKNTIKWKIKINDEEMKLQVFLKNDSGEWNLICTKSITIENLKDLLEIEISAFSFLLELENLREDHDFMIIGRLLFDNNDIVILTTMGLFIFHFNKNNKSISLNYFYFMDLSSENQKKNLRVYEKEFKDTLPLPKHNSFKLNEWNSYVRDNKESFLKHGVELLTFAIKNHDLGLIDAIYEKCMEYFKEDVGNNKIFLSIITSTIPLLNEYYPEYIKRYSIDTNMIIDSPSYSIEHRKTLHLYSFSKPHAILPEIYTYIRSIYIIIIRSLEYLLATISAPKITFMVPYIKFVDYPQDYIWWKDFFLPQPSLFVKTTNRKEIYETWSGEALINYKWNAYGMIYYYMIWVGHIIFYSTFSLIAFPLSQSNIKENDIIAKLYTAAKRQIIPYIILIVLGFIYLSIEVRKFIYIIYNQGRNTNFEQWFSNIMGIIMYFLPVYTSFKWILTNERNNELLSFAFLFLTLKFFSILKFTLFYGNHYAIIINVGKKVFLFLVIFLTILIISFSNAFFILLIPKLSYSLDERTINDDPNNPWNIAPTYQAFNKNDINSNLFIIQKPDENTNMFAEIATARLATFLLLMGDTSVLSNWPYQNNLALAIMMTLFLSSTTIFILNVFIGLFSEAMNFDVETSMLMMKAKFLAEIEMFYLFPSQRRWKSLFPETIYYYADIREVREKIKQMFDNKEWDSDKFPEMKQNLLKILNIKNPQDN</sequence>
<accession>A0A015MKP4</accession>
<dbReference type="HOGENOM" id="CLU_010229_1_0_1"/>
<dbReference type="GO" id="GO:0005886">
    <property type="term" value="C:plasma membrane"/>
    <property type="evidence" value="ECO:0007669"/>
    <property type="project" value="TreeGrafter"/>
</dbReference>
<evidence type="ECO:0000256" key="1">
    <source>
        <dbReference type="ARBA" id="ARBA00022737"/>
    </source>
</evidence>
<dbReference type="AlphaFoldDB" id="A0A015MKP4"/>
<comment type="caution">
    <text evidence="3">The sequence shown here is derived from an EMBL/GenBank/DDBJ whole genome shotgun (WGS) entry which is preliminary data.</text>
</comment>
<feature type="transmembrane region" description="Helical" evidence="2">
    <location>
        <begin position="1061"/>
        <end position="1086"/>
    </location>
</feature>
<keyword evidence="2" id="KW-1133">Transmembrane helix</keyword>
<dbReference type="PANTHER" id="PTHR10582">
    <property type="entry name" value="TRANSIENT RECEPTOR POTENTIAL ION CHANNEL PROTEIN"/>
    <property type="match status" value="1"/>
</dbReference>
<reference evidence="3 4" key="1">
    <citation type="submission" date="2014-02" db="EMBL/GenBank/DDBJ databases">
        <title>Single nucleus genome sequencing reveals high similarity among nuclei of an endomycorrhizal fungus.</title>
        <authorList>
            <person name="Lin K."/>
            <person name="Geurts R."/>
            <person name="Zhang Z."/>
            <person name="Limpens E."/>
            <person name="Saunders D.G."/>
            <person name="Mu D."/>
            <person name="Pang E."/>
            <person name="Cao H."/>
            <person name="Cha H."/>
            <person name="Lin T."/>
            <person name="Zhou Q."/>
            <person name="Shang Y."/>
            <person name="Li Y."/>
            <person name="Ivanov S."/>
            <person name="Sharma T."/>
            <person name="Velzen R.V."/>
            <person name="Ruijter N.D."/>
            <person name="Aanen D.K."/>
            <person name="Win J."/>
            <person name="Kamoun S."/>
            <person name="Bisseling T."/>
            <person name="Huang S."/>
        </authorList>
    </citation>
    <scope>NUCLEOTIDE SEQUENCE [LARGE SCALE GENOMIC DNA]</scope>
    <source>
        <strain evidence="4">DAOM197198w</strain>
    </source>
</reference>
<feature type="transmembrane region" description="Helical" evidence="2">
    <location>
        <begin position="920"/>
        <end position="944"/>
    </location>
</feature>
<feature type="transmembrane region" description="Helical" evidence="2">
    <location>
        <begin position="853"/>
        <end position="869"/>
    </location>
</feature>
<dbReference type="OrthoDB" id="10323838at2759"/>
<evidence type="ECO:0008006" key="5">
    <source>
        <dbReference type="Google" id="ProtNLM"/>
    </source>
</evidence>
<evidence type="ECO:0000313" key="4">
    <source>
        <dbReference type="Proteomes" id="UP000022910"/>
    </source>
</evidence>
<dbReference type="GO" id="GO:0005216">
    <property type="term" value="F:monoatomic ion channel activity"/>
    <property type="evidence" value="ECO:0007669"/>
    <property type="project" value="InterPro"/>
</dbReference>
<keyword evidence="1" id="KW-0677">Repeat</keyword>
<dbReference type="Proteomes" id="UP000022910">
    <property type="component" value="Unassembled WGS sequence"/>
</dbReference>
<keyword evidence="2" id="KW-0472">Membrane</keyword>
<dbReference type="InterPro" id="IPR024862">
    <property type="entry name" value="TRPV"/>
</dbReference>
<dbReference type="SUPFAM" id="SSF69322">
    <property type="entry name" value="Tricorn protease domain 2"/>
    <property type="match status" value="1"/>
</dbReference>
<organism evidence="3 4">
    <name type="scientific">Rhizophagus irregularis (strain DAOM 197198w)</name>
    <name type="common">Glomus intraradices</name>
    <dbReference type="NCBI Taxonomy" id="1432141"/>
    <lineage>
        <taxon>Eukaryota</taxon>
        <taxon>Fungi</taxon>
        <taxon>Fungi incertae sedis</taxon>
        <taxon>Mucoromycota</taxon>
        <taxon>Glomeromycotina</taxon>
        <taxon>Glomeromycetes</taxon>
        <taxon>Glomerales</taxon>
        <taxon>Glomeraceae</taxon>
        <taxon>Rhizophagus</taxon>
    </lineage>
</organism>
<name>A0A015MKP4_RHIIW</name>
<gene>
    <name evidence="3" type="ORF">RirG_114520</name>
</gene>
<feature type="transmembrane region" description="Helical" evidence="2">
    <location>
        <begin position="956"/>
        <end position="980"/>
    </location>
</feature>
<dbReference type="PANTHER" id="PTHR10582:SF2">
    <property type="entry name" value="INACTIVE"/>
    <property type="match status" value="1"/>
</dbReference>
<proteinExistence type="predicted"/>
<dbReference type="STRING" id="1432141.A0A015MKP4"/>
<keyword evidence="4" id="KW-1185">Reference proteome</keyword>
<dbReference type="GO" id="GO:0098703">
    <property type="term" value="P:calcium ion import across plasma membrane"/>
    <property type="evidence" value="ECO:0007669"/>
    <property type="project" value="TreeGrafter"/>
</dbReference>
<feature type="transmembrane region" description="Helical" evidence="2">
    <location>
        <begin position="808"/>
        <end position="832"/>
    </location>
</feature>
<protein>
    <recommendedName>
        <fullName evidence="5">Ion transport domain-containing protein</fullName>
    </recommendedName>
</protein>
<evidence type="ECO:0000256" key="2">
    <source>
        <dbReference type="SAM" id="Phobius"/>
    </source>
</evidence>
<dbReference type="EMBL" id="JEMT01017758">
    <property type="protein sequence ID" value="EXX67423.1"/>
    <property type="molecule type" value="Genomic_DNA"/>
</dbReference>
<keyword evidence="2" id="KW-0812">Transmembrane</keyword>